<feature type="region of interest" description="Disordered" evidence="1">
    <location>
        <begin position="163"/>
        <end position="186"/>
    </location>
</feature>
<dbReference type="Proteomes" id="UP001159363">
    <property type="component" value="Chromosome 8"/>
</dbReference>
<proteinExistence type="predicted"/>
<dbReference type="EMBL" id="JARBHB010000009">
    <property type="protein sequence ID" value="KAJ8874936.1"/>
    <property type="molecule type" value="Genomic_DNA"/>
</dbReference>
<organism evidence="2 3">
    <name type="scientific">Dryococelus australis</name>
    <dbReference type="NCBI Taxonomy" id="614101"/>
    <lineage>
        <taxon>Eukaryota</taxon>
        <taxon>Metazoa</taxon>
        <taxon>Ecdysozoa</taxon>
        <taxon>Arthropoda</taxon>
        <taxon>Hexapoda</taxon>
        <taxon>Insecta</taxon>
        <taxon>Pterygota</taxon>
        <taxon>Neoptera</taxon>
        <taxon>Polyneoptera</taxon>
        <taxon>Phasmatodea</taxon>
        <taxon>Verophasmatodea</taxon>
        <taxon>Anareolatae</taxon>
        <taxon>Phasmatidae</taxon>
        <taxon>Eurycanthinae</taxon>
        <taxon>Dryococelus</taxon>
    </lineage>
</organism>
<evidence type="ECO:0000313" key="3">
    <source>
        <dbReference type="Proteomes" id="UP001159363"/>
    </source>
</evidence>
<evidence type="ECO:0000256" key="1">
    <source>
        <dbReference type="SAM" id="MobiDB-lite"/>
    </source>
</evidence>
<comment type="caution">
    <text evidence="2">The sequence shown here is derived from an EMBL/GenBank/DDBJ whole genome shotgun (WGS) entry which is preliminary data.</text>
</comment>
<feature type="region of interest" description="Disordered" evidence="1">
    <location>
        <begin position="1"/>
        <end position="23"/>
    </location>
</feature>
<name>A0ABQ9GSB2_9NEOP</name>
<feature type="compositionally biased region" description="Basic and acidic residues" evidence="1">
    <location>
        <begin position="1"/>
        <end position="10"/>
    </location>
</feature>
<accession>A0ABQ9GSB2</accession>
<protein>
    <submittedName>
        <fullName evidence="2">Uncharacterized protein</fullName>
    </submittedName>
</protein>
<feature type="region of interest" description="Disordered" evidence="1">
    <location>
        <begin position="756"/>
        <end position="782"/>
    </location>
</feature>
<feature type="region of interest" description="Disordered" evidence="1">
    <location>
        <begin position="346"/>
        <end position="405"/>
    </location>
</feature>
<sequence>MEQRRNEKVGRNGRSTRKPADQRHRLARFQHVKIRRGGTPSWWRVDSLTTIPSRSPYDAENSHRARLAERERRFASGNTIHRPGQEMRYLPRWQSACFPSYRLTSPPAPGASSSRCRRPETEYSLPAQQFASAETTVEAWPPPVFSSSRPFFRVSFASARNSSRVEKPFRTRGGGGGGSTTVTRHPFSTSLPFKEVTIAFRSGLNVMEAKKDEFGRGKNEGSLSLKSQHKTSHPTVIWPKTAMQKFNKSHVAENQLRHPSSVIEEATVAQWLGRSSSNTEIRARSPAGSLPDFRMWESCWTMPLTTGFSRGTPASPAPAFQRRSNLGSHVMYGDDGHIRVPAGNSVTRRVLPRPGFTSHSSNAQDRRGDMEQGLRPASRRGVKKDLGRTYRGPLPRRDAKEPSASRLSEFDDLYARLHRAVYTLASDVCSLAAAPESSQWYSTPDRMWLECWPSTLTNRDPNPGGVAPGFFSCGNCTGRCPWLAGFLGDLQFTPPLHSCAASYPAHSTLIGYQDLVVRIRSNFFTHTLSLNCVSSCSRVLINRIRFRKCRLPGKNILHPPRRAGFNPRPGHRIFASGNRAGRCRGSPVSPAPSFQRRSIFTPVVLIGAQELAVKSRPHLFNQYPSCALYECTVDFNTISTQEQFVSCQSSLSIAIGCCLFVKAFSFSHQASQNSATSARLVRDSCADSQHINRLDPDPRCARTIGSRGAVVDGYGLGGGGREGRIEEIGSPVKRGSRQLPVMSQETSCLTFLPKSRSSSVGRETDSGAAVAQWVENPIVGPQ</sequence>
<keyword evidence="3" id="KW-1185">Reference proteome</keyword>
<reference evidence="2 3" key="1">
    <citation type="submission" date="2023-02" db="EMBL/GenBank/DDBJ databases">
        <title>LHISI_Scaffold_Assembly.</title>
        <authorList>
            <person name="Stuart O.P."/>
            <person name="Cleave R."/>
            <person name="Magrath M.J.L."/>
            <person name="Mikheyev A.S."/>
        </authorList>
    </citation>
    <scope>NUCLEOTIDE SEQUENCE [LARGE SCALE GENOMIC DNA]</scope>
    <source>
        <strain evidence="2">Daus_M_001</strain>
        <tissue evidence="2">Leg muscle</tissue>
    </source>
</reference>
<evidence type="ECO:0000313" key="2">
    <source>
        <dbReference type="EMBL" id="KAJ8874936.1"/>
    </source>
</evidence>
<gene>
    <name evidence="2" type="ORF">PR048_022826</name>
</gene>